<gene>
    <name evidence="2" type="ORF">HHK36_027805</name>
</gene>
<sequence length="507" mass="56910">MRIVELLGLALETHLDSGHQSTVPPAAQSGVAGGPVQSSSSSGIFFQGDRQSQDAVSSHLNHSFGNTSNSIPVTGCWNKDPVSGDMSHTVFNCTANSGPSVGASSLVTDANSSLSGGPHLQTSASINMESYHHLPASPMSFSSNNISISVSSVLDGSSVVQQSSHRDQGSQQVRQQQGASSATSQPASQTGQPTGAQVPCSLIQEHNITSQMQKRPRLDNKQEDILQQQVIQQLLQSQASMQSQGHNPQLQAFIENQRLRHQQQQQILHSMPQMHRAHLQQQHQQQQQQQQQQQEQQQQQLRHHLQQQSLQQVSAMKRPYGSGVCARRLMQYMYHQRHQPPDNSILYWRKFVTEYYAPCAKKRWCFSLYDNVGHQSLGAFPQAVMDAWQCDICGSKSGRGFEATFEVLPRLSKLKFDTGVIDELLFVDLPREYRFPSGIMMLEYGKAVRESVYEQIRVVHEGQLRVHFTHDLKILSWEFCARHHEELLPRRLAAQQVQFSVFLFLVL</sequence>
<feature type="compositionally biased region" description="Polar residues" evidence="1">
    <location>
        <begin position="49"/>
        <end position="61"/>
    </location>
</feature>
<feature type="compositionally biased region" description="Low complexity" evidence="1">
    <location>
        <begin position="158"/>
        <end position="192"/>
    </location>
</feature>
<name>A0A835D1K0_TETSI</name>
<proteinExistence type="predicted"/>
<feature type="region of interest" description="Disordered" evidence="1">
    <location>
        <begin position="17"/>
        <end position="61"/>
    </location>
</feature>
<accession>A0A835D1K0</accession>
<reference evidence="2 3" key="1">
    <citation type="submission" date="2020-04" db="EMBL/GenBank/DDBJ databases">
        <title>Plant Genome Project.</title>
        <authorList>
            <person name="Zhang R.-G."/>
        </authorList>
    </citation>
    <scope>NUCLEOTIDE SEQUENCE [LARGE SCALE GENOMIC DNA]</scope>
    <source>
        <strain evidence="2">YNK0</strain>
        <tissue evidence="2">Leaf</tissue>
    </source>
</reference>
<comment type="caution">
    <text evidence="2">The sequence shown here is derived from an EMBL/GenBank/DDBJ whole genome shotgun (WGS) entry which is preliminary data.</text>
</comment>
<evidence type="ECO:0008006" key="4">
    <source>
        <dbReference type="Google" id="ProtNLM"/>
    </source>
</evidence>
<dbReference type="PANTHER" id="PTHR10378">
    <property type="entry name" value="LIM DOMAIN-BINDING PROTEIN"/>
    <property type="match status" value="1"/>
</dbReference>
<evidence type="ECO:0000256" key="1">
    <source>
        <dbReference type="SAM" id="MobiDB-lite"/>
    </source>
</evidence>
<dbReference type="EMBL" id="JABCRI010000021">
    <property type="protein sequence ID" value="KAF8380322.1"/>
    <property type="molecule type" value="Genomic_DNA"/>
</dbReference>
<dbReference type="AlphaFoldDB" id="A0A835D1K0"/>
<dbReference type="InterPro" id="IPR029005">
    <property type="entry name" value="LIM-bd/SEUSS"/>
</dbReference>
<feature type="region of interest" description="Disordered" evidence="1">
    <location>
        <begin position="158"/>
        <end position="197"/>
    </location>
</feature>
<keyword evidence="3" id="KW-1185">Reference proteome</keyword>
<dbReference type="Pfam" id="PF01803">
    <property type="entry name" value="LIM_bind"/>
    <property type="match status" value="1"/>
</dbReference>
<feature type="compositionally biased region" description="Low complexity" evidence="1">
    <location>
        <begin position="279"/>
        <end position="303"/>
    </location>
</feature>
<evidence type="ECO:0000313" key="3">
    <source>
        <dbReference type="Proteomes" id="UP000655225"/>
    </source>
</evidence>
<dbReference type="OMA" id="NCTANSG"/>
<dbReference type="OrthoDB" id="774557at2759"/>
<evidence type="ECO:0000313" key="2">
    <source>
        <dbReference type="EMBL" id="KAF8380322.1"/>
    </source>
</evidence>
<dbReference type="Proteomes" id="UP000655225">
    <property type="component" value="Unassembled WGS sequence"/>
</dbReference>
<feature type="region of interest" description="Disordered" evidence="1">
    <location>
        <begin position="272"/>
        <end position="303"/>
    </location>
</feature>
<protein>
    <recommendedName>
        <fullName evidence="4">Transcriptional regulator SLK2</fullName>
    </recommendedName>
</protein>
<feature type="compositionally biased region" description="Low complexity" evidence="1">
    <location>
        <begin position="28"/>
        <end position="43"/>
    </location>
</feature>
<organism evidence="2 3">
    <name type="scientific">Tetracentron sinense</name>
    <name type="common">Spur-leaf</name>
    <dbReference type="NCBI Taxonomy" id="13715"/>
    <lineage>
        <taxon>Eukaryota</taxon>
        <taxon>Viridiplantae</taxon>
        <taxon>Streptophyta</taxon>
        <taxon>Embryophyta</taxon>
        <taxon>Tracheophyta</taxon>
        <taxon>Spermatophyta</taxon>
        <taxon>Magnoliopsida</taxon>
        <taxon>Trochodendrales</taxon>
        <taxon>Trochodendraceae</taxon>
        <taxon>Tetracentron</taxon>
    </lineage>
</organism>